<dbReference type="InterPro" id="IPR014710">
    <property type="entry name" value="RmlC-like_jellyroll"/>
</dbReference>
<dbReference type="PANTHER" id="PTHR21047">
    <property type="entry name" value="DTDP-6-DEOXY-D-GLUCOSE-3,5 EPIMERASE"/>
    <property type="match status" value="1"/>
</dbReference>
<dbReference type="GO" id="GO:0005829">
    <property type="term" value="C:cytosol"/>
    <property type="evidence" value="ECO:0007669"/>
    <property type="project" value="TreeGrafter"/>
</dbReference>
<dbReference type="SUPFAM" id="SSF51182">
    <property type="entry name" value="RmlC-like cupins"/>
    <property type="match status" value="1"/>
</dbReference>
<proteinExistence type="predicted"/>
<gene>
    <name evidence="1" type="ORF">MNBD_GAMMA01-1150</name>
</gene>
<dbReference type="EMBL" id="UOEW01000303">
    <property type="protein sequence ID" value="VAW41387.1"/>
    <property type="molecule type" value="Genomic_DNA"/>
</dbReference>
<dbReference type="EC" id="5.1.3.13" evidence="1"/>
<organism evidence="1">
    <name type="scientific">hydrothermal vent metagenome</name>
    <dbReference type="NCBI Taxonomy" id="652676"/>
    <lineage>
        <taxon>unclassified sequences</taxon>
        <taxon>metagenomes</taxon>
        <taxon>ecological metagenomes</taxon>
    </lineage>
</organism>
<protein>
    <submittedName>
        <fullName evidence="1">dTDP-4-dehydrorhamnose 3,5-epimerase</fullName>
        <ecNumber evidence="1">5.1.3.13</ecNumber>
    </submittedName>
</protein>
<dbReference type="PANTHER" id="PTHR21047:SF2">
    <property type="entry name" value="THYMIDINE DIPHOSPHO-4-KETO-RHAMNOSE 3,5-EPIMERASE"/>
    <property type="match status" value="1"/>
</dbReference>
<name>A0A3B0VSE6_9ZZZZ</name>
<evidence type="ECO:0000313" key="1">
    <source>
        <dbReference type="EMBL" id="VAW41387.1"/>
    </source>
</evidence>
<keyword evidence="1" id="KW-0413">Isomerase</keyword>
<dbReference type="GO" id="GO:0000271">
    <property type="term" value="P:polysaccharide biosynthetic process"/>
    <property type="evidence" value="ECO:0007669"/>
    <property type="project" value="TreeGrafter"/>
</dbReference>
<accession>A0A3B0VSE6</accession>
<dbReference type="NCBIfam" id="TIGR01221">
    <property type="entry name" value="rmlC"/>
    <property type="match status" value="1"/>
</dbReference>
<dbReference type="Pfam" id="PF00908">
    <property type="entry name" value="dTDP_sugar_isom"/>
    <property type="match status" value="1"/>
</dbReference>
<dbReference type="CDD" id="cd00438">
    <property type="entry name" value="cupin_RmlC"/>
    <property type="match status" value="1"/>
</dbReference>
<reference evidence="1" key="1">
    <citation type="submission" date="2018-06" db="EMBL/GenBank/DDBJ databases">
        <authorList>
            <person name="Zhirakovskaya E."/>
        </authorList>
    </citation>
    <scope>NUCLEOTIDE SEQUENCE</scope>
</reference>
<dbReference type="InterPro" id="IPR000888">
    <property type="entry name" value="RmlC-like"/>
</dbReference>
<dbReference type="Gene3D" id="2.60.120.10">
    <property type="entry name" value="Jelly Rolls"/>
    <property type="match status" value="1"/>
</dbReference>
<sequence>MKVTKTKLAGVLVFEPKVFGDRRGFFMESWNYQRYRDAGLDVKFIQSNLSKSAKGVLRGLHFQNPNPQGKLVQIITGEVFDVAVDIRRGSPTFGQWHGEYLCAANHKQLYIPEGFAHGFCVLSELAVFSYMCTSIYDAQADCSIMWNDPTINIKWPISNPSLSAKDEQAVSLEQINQDKLPVYCY</sequence>
<dbReference type="GO" id="GO:0019305">
    <property type="term" value="P:dTDP-rhamnose biosynthetic process"/>
    <property type="evidence" value="ECO:0007669"/>
    <property type="project" value="TreeGrafter"/>
</dbReference>
<dbReference type="InterPro" id="IPR011051">
    <property type="entry name" value="RmlC_Cupin_sf"/>
</dbReference>
<dbReference type="GO" id="GO:0008830">
    <property type="term" value="F:dTDP-4-dehydrorhamnose 3,5-epimerase activity"/>
    <property type="evidence" value="ECO:0007669"/>
    <property type="project" value="UniProtKB-EC"/>
</dbReference>
<dbReference type="AlphaFoldDB" id="A0A3B0VSE6"/>